<name>A0A975PCI8_9MICC</name>
<proteinExistence type="predicted"/>
<dbReference type="Proteomes" id="UP000680588">
    <property type="component" value="Chromosome"/>
</dbReference>
<evidence type="ECO:0000259" key="1">
    <source>
        <dbReference type="Pfam" id="PF04230"/>
    </source>
</evidence>
<dbReference type="AlphaFoldDB" id="A0A975PCI8"/>
<dbReference type="Pfam" id="PF04230">
    <property type="entry name" value="PS_pyruv_trans"/>
    <property type="match status" value="1"/>
</dbReference>
<protein>
    <submittedName>
        <fullName evidence="2">Polysaccharide pyruvyl transferase family protein</fullName>
    </submittedName>
</protein>
<feature type="domain" description="Polysaccharide pyruvyl transferase" evidence="1">
    <location>
        <begin position="17"/>
        <end position="192"/>
    </location>
</feature>
<dbReference type="KEGG" id="asun:KG104_09900"/>
<dbReference type="EMBL" id="CP076456">
    <property type="protein sequence ID" value="QWQ34863.1"/>
    <property type="molecule type" value="Genomic_DNA"/>
</dbReference>
<dbReference type="InterPro" id="IPR007345">
    <property type="entry name" value="Polysacch_pyruvyl_Trfase"/>
</dbReference>
<keyword evidence="2" id="KW-0808">Transferase</keyword>
<evidence type="ECO:0000313" key="2">
    <source>
        <dbReference type="EMBL" id="QWQ34863.1"/>
    </source>
</evidence>
<gene>
    <name evidence="2" type="ORF">KG104_09900</name>
</gene>
<sequence length="371" mass="39930">MSTGSEHYLVGTAGNPNFGDEFITASWLRFLAVNAPDAVVWLDCPQPGAASLLFEGLHPGLRITDTLWRAVRDSDGLPPVEVGRRVHHLVHRLGSPNYDMGLVRLRQASSLHLLGGGYVNGVWPHHAALVSGMKAVKELTGARLYATGQGLMPLIGTPQEAAGLFQGFDHVTVRDAESAEAYSLNIGLDDAFLGIRADARRPARSPAATNVCIQSDMIDAGRFSQIVAAVRLQVQAALSQGRLVNYLEAIPGVDRPAYDQLSDLIAEENFFPFTRVWEEGIPAGPDQSWLTTRFHFHLLASAGGSPGIAYAAREGYYDVKHTSLTRLGSGWALDTPASPAGAVPPGSTTLRTNLDTFTGVKLAEARHLYPF</sequence>
<evidence type="ECO:0000313" key="3">
    <source>
        <dbReference type="Proteomes" id="UP000680588"/>
    </source>
</evidence>
<organism evidence="2 3">
    <name type="scientific">Arthrobacter sunyaminii</name>
    <dbReference type="NCBI Taxonomy" id="2816859"/>
    <lineage>
        <taxon>Bacteria</taxon>
        <taxon>Bacillati</taxon>
        <taxon>Actinomycetota</taxon>
        <taxon>Actinomycetes</taxon>
        <taxon>Micrococcales</taxon>
        <taxon>Micrococcaceae</taxon>
        <taxon>Arthrobacter</taxon>
    </lineage>
</organism>
<keyword evidence="3" id="KW-1185">Reference proteome</keyword>
<dbReference type="RefSeq" id="WP_207346913.1">
    <property type="nucleotide sequence ID" value="NZ_CP076456.1"/>
</dbReference>
<dbReference type="GO" id="GO:0016740">
    <property type="term" value="F:transferase activity"/>
    <property type="evidence" value="ECO:0007669"/>
    <property type="project" value="UniProtKB-KW"/>
</dbReference>
<accession>A0A975PCI8</accession>
<reference evidence="2" key="1">
    <citation type="submission" date="2021-06" db="EMBL/GenBank/DDBJ databases">
        <title>Novel species in genus Arthrobacter.</title>
        <authorList>
            <person name="Zhang G."/>
        </authorList>
    </citation>
    <scope>NUCLEOTIDE SEQUENCE</scope>
    <source>
        <strain evidence="2">Zg-ZUI122</strain>
    </source>
</reference>